<dbReference type="EMBL" id="NSCI01000039">
    <property type="protein sequence ID" value="RAW84810.1"/>
    <property type="molecule type" value="Genomic_DNA"/>
</dbReference>
<dbReference type="PRINTS" id="PR00080">
    <property type="entry name" value="SDRFAMILY"/>
</dbReference>
<protein>
    <submittedName>
        <fullName evidence="3">Pteridine reductase</fullName>
    </submittedName>
</protein>
<keyword evidence="2" id="KW-0560">Oxidoreductase</keyword>
<reference evidence="3 4" key="1">
    <citation type="journal article" date="2018" name="Int. J. Syst. Evol. Microbiol.">
        <title>Whole-genome-based revisit of Photorhabdus phylogeny: proposal for the elevation of most Photorhabdus subspecies to the species level and description of one novel species Photorhabdus bodei sp. nov., and one novel subspecies Photorhabdus laumondii subsp. clarkei subsp. nov.</title>
        <authorList>
            <person name="Machado R.A.R."/>
            <person name="Wuthrich D."/>
            <person name="Kuhnert P."/>
            <person name="Arce C.C.M."/>
            <person name="Thonen L."/>
            <person name="Ruiz C."/>
            <person name="Zhang X."/>
            <person name="Robert C.A.M."/>
            <person name="Karimi J."/>
            <person name="Kamali S."/>
            <person name="Ma J."/>
            <person name="Bruggmann R."/>
            <person name="Erb M."/>
        </authorList>
    </citation>
    <scope>NUCLEOTIDE SEQUENCE [LARGE SCALE GENOMIC DNA]</scope>
    <source>
        <strain evidence="3 4">BOJ-47</strain>
    </source>
</reference>
<name>A0A329VDT4_9GAMM</name>
<dbReference type="InterPro" id="IPR002347">
    <property type="entry name" value="SDR_fam"/>
</dbReference>
<dbReference type="FunFam" id="3.40.50.720:FF:000173">
    <property type="entry name" value="3-oxoacyl-[acyl-carrier protein] reductase"/>
    <property type="match status" value="1"/>
</dbReference>
<comment type="similarity">
    <text evidence="1">Belongs to the short-chain dehydrogenases/reductases (SDR) family.</text>
</comment>
<organism evidence="3 4">
    <name type="scientific">Photorhabdus laumondii subsp. clarkei</name>
    <dbReference type="NCBI Taxonomy" id="2029685"/>
    <lineage>
        <taxon>Bacteria</taxon>
        <taxon>Pseudomonadati</taxon>
        <taxon>Pseudomonadota</taxon>
        <taxon>Gammaproteobacteria</taxon>
        <taxon>Enterobacterales</taxon>
        <taxon>Morganellaceae</taxon>
        <taxon>Photorhabdus</taxon>
    </lineage>
</organism>
<dbReference type="Proteomes" id="UP000250870">
    <property type="component" value="Unassembled WGS sequence"/>
</dbReference>
<dbReference type="RefSeq" id="WP_113026928.1">
    <property type="nucleotide sequence ID" value="NZ_CAWNWQ010000039.1"/>
</dbReference>
<dbReference type="NCBIfam" id="NF006598">
    <property type="entry name" value="PRK09135.1"/>
    <property type="match status" value="1"/>
</dbReference>
<dbReference type="InterPro" id="IPR036291">
    <property type="entry name" value="NAD(P)-bd_dom_sf"/>
</dbReference>
<dbReference type="Gene3D" id="3.40.50.720">
    <property type="entry name" value="NAD(P)-binding Rossmann-like Domain"/>
    <property type="match status" value="1"/>
</dbReference>
<gene>
    <name evidence="3" type="ORF">CKY01_19945</name>
</gene>
<proteinExistence type="inferred from homology"/>
<evidence type="ECO:0000256" key="2">
    <source>
        <dbReference type="ARBA" id="ARBA00023002"/>
    </source>
</evidence>
<dbReference type="PANTHER" id="PTHR43639">
    <property type="entry name" value="OXIDOREDUCTASE, SHORT-CHAIN DEHYDROGENASE/REDUCTASE FAMILY (AFU_ORTHOLOGUE AFUA_5G02870)"/>
    <property type="match status" value="1"/>
</dbReference>
<accession>A0A329VDT4</accession>
<dbReference type="GO" id="GO:0016491">
    <property type="term" value="F:oxidoreductase activity"/>
    <property type="evidence" value="ECO:0007669"/>
    <property type="project" value="UniProtKB-KW"/>
</dbReference>
<sequence>MKNEHSTSIRKRRVALITGAARRLGAVIAKTLHAEGFNIVVHCNTSQLEANELVQELNSIRAQSTISVQADLSNLCNCEPIINAAISEWGQLDILVNNASTYYPTEIGSVSHSQWHDLVDINLKIPFFLIQTAMPWLHQVRGNIVNIVDINAQRPLKGYPVYCAAKAGLALLTEALALELAPNIRVNGVAPGTIMWPEKSNKLDDNEKFTTLKKIPLGRIGDGKDIAEAVRFLAISEYITGHIIRIDGGAILSR</sequence>
<evidence type="ECO:0000256" key="1">
    <source>
        <dbReference type="ARBA" id="ARBA00006484"/>
    </source>
</evidence>
<dbReference type="SUPFAM" id="SSF51735">
    <property type="entry name" value="NAD(P)-binding Rossmann-fold domains"/>
    <property type="match status" value="1"/>
</dbReference>
<dbReference type="CDD" id="cd05357">
    <property type="entry name" value="PR_SDR_c"/>
    <property type="match status" value="1"/>
</dbReference>
<dbReference type="InterPro" id="IPR020904">
    <property type="entry name" value="Sc_DH/Rdtase_CS"/>
</dbReference>
<dbReference type="PANTHER" id="PTHR43639:SF1">
    <property type="entry name" value="SHORT-CHAIN DEHYDROGENASE_REDUCTASE FAMILY PROTEIN"/>
    <property type="match status" value="1"/>
</dbReference>
<evidence type="ECO:0000313" key="4">
    <source>
        <dbReference type="Proteomes" id="UP000250870"/>
    </source>
</evidence>
<comment type="caution">
    <text evidence="3">The sequence shown here is derived from an EMBL/GenBank/DDBJ whole genome shotgun (WGS) entry which is preliminary data.</text>
</comment>
<dbReference type="PROSITE" id="PS00061">
    <property type="entry name" value="ADH_SHORT"/>
    <property type="match status" value="1"/>
</dbReference>
<dbReference type="Pfam" id="PF13561">
    <property type="entry name" value="adh_short_C2"/>
    <property type="match status" value="1"/>
</dbReference>
<evidence type="ECO:0000313" key="3">
    <source>
        <dbReference type="EMBL" id="RAW84810.1"/>
    </source>
</evidence>
<dbReference type="AlphaFoldDB" id="A0A329VDT4"/>
<dbReference type="PRINTS" id="PR00081">
    <property type="entry name" value="GDHRDH"/>
</dbReference>